<dbReference type="GO" id="GO:0016020">
    <property type="term" value="C:membrane"/>
    <property type="evidence" value="ECO:0007669"/>
    <property type="project" value="UniProtKB-SubCell"/>
</dbReference>
<dbReference type="OrthoDB" id="9779554at2"/>
<dbReference type="PANTHER" id="PTHR11101">
    <property type="entry name" value="PHOSPHATE TRANSPORTER"/>
    <property type="match status" value="1"/>
</dbReference>
<evidence type="ECO:0000256" key="6">
    <source>
        <dbReference type="SAM" id="Phobius"/>
    </source>
</evidence>
<keyword evidence="5 6" id="KW-0472">Membrane</keyword>
<keyword evidence="4 6" id="KW-1133">Transmembrane helix</keyword>
<dbReference type="InterPro" id="IPR001204">
    <property type="entry name" value="Phos_transporter"/>
</dbReference>
<organism evidence="7 8">
    <name type="scientific">Murinocardiopsis flavida</name>
    <dbReference type="NCBI Taxonomy" id="645275"/>
    <lineage>
        <taxon>Bacteria</taxon>
        <taxon>Bacillati</taxon>
        <taxon>Actinomycetota</taxon>
        <taxon>Actinomycetes</taxon>
        <taxon>Streptosporangiales</taxon>
        <taxon>Nocardiopsidaceae</taxon>
        <taxon>Murinocardiopsis</taxon>
    </lineage>
</organism>
<evidence type="ECO:0000256" key="3">
    <source>
        <dbReference type="ARBA" id="ARBA00022692"/>
    </source>
</evidence>
<gene>
    <name evidence="7" type="ORF">CLV63_103310</name>
</gene>
<evidence type="ECO:0000256" key="1">
    <source>
        <dbReference type="ARBA" id="ARBA00004141"/>
    </source>
</evidence>
<keyword evidence="8" id="KW-1185">Reference proteome</keyword>
<name>A0A2P8DQU4_9ACTN</name>
<evidence type="ECO:0000256" key="2">
    <source>
        <dbReference type="ARBA" id="ARBA00022448"/>
    </source>
</evidence>
<dbReference type="Proteomes" id="UP000240542">
    <property type="component" value="Unassembled WGS sequence"/>
</dbReference>
<evidence type="ECO:0000313" key="7">
    <source>
        <dbReference type="EMBL" id="PSK99585.1"/>
    </source>
</evidence>
<feature type="transmembrane region" description="Helical" evidence="6">
    <location>
        <begin position="306"/>
        <end position="327"/>
    </location>
</feature>
<dbReference type="EMBL" id="PYGA01000003">
    <property type="protein sequence ID" value="PSK99585.1"/>
    <property type="molecule type" value="Genomic_DNA"/>
</dbReference>
<reference evidence="7 8" key="1">
    <citation type="submission" date="2018-03" db="EMBL/GenBank/DDBJ databases">
        <title>Genomic Encyclopedia of Archaeal and Bacterial Type Strains, Phase II (KMG-II): from individual species to whole genera.</title>
        <authorList>
            <person name="Goeker M."/>
        </authorList>
    </citation>
    <scope>NUCLEOTIDE SEQUENCE [LARGE SCALE GENOMIC DNA]</scope>
    <source>
        <strain evidence="7 8">DSM 45312</strain>
    </source>
</reference>
<protein>
    <submittedName>
        <fullName evidence="7">PiT family inorganic phosphate transporter</fullName>
    </submittedName>
</protein>
<dbReference type="RefSeq" id="WP_106581971.1">
    <property type="nucleotide sequence ID" value="NZ_PYGA01000003.1"/>
</dbReference>
<feature type="transmembrane region" description="Helical" evidence="6">
    <location>
        <begin position="38"/>
        <end position="59"/>
    </location>
</feature>
<accession>A0A2P8DQU4</accession>
<dbReference type="Pfam" id="PF01384">
    <property type="entry name" value="PHO4"/>
    <property type="match status" value="1"/>
</dbReference>
<feature type="transmembrane region" description="Helical" evidence="6">
    <location>
        <begin position="214"/>
        <end position="233"/>
    </location>
</feature>
<feature type="transmembrane region" description="Helical" evidence="6">
    <location>
        <begin position="139"/>
        <end position="160"/>
    </location>
</feature>
<dbReference type="PANTHER" id="PTHR11101:SF80">
    <property type="entry name" value="PHOSPHATE TRANSPORTER"/>
    <property type="match status" value="1"/>
</dbReference>
<sequence>MPDTPALIAVVAAALLFAYTNGFHDAANSVATSITTRALTPRAAVVMAAFMNMVGAFLGEGVARTIGQQIIVPPMGVEGLYVLFSALVGAVAWNVVTWYKGMPSSASHALVGGLVGAAVASASTVDWAGVGWSFGLPMLLSPLIGGALGFLVMLGILWLFRNARPAQVNRRFKLAQSVSAAAMALGNGLQDAQKTMGVVVLALVTTGYQQDYDVPFWVVVAAALAMSLGTAAGGWRIMRTLGRRVIQLDAPKGFAAESTVAVISAATSFIWHVPISSTHTITSAIVGVGATRRLSAVRWGVAGDIVLVWLLTIPASGVLAGIAYGLVRMLVG</sequence>
<dbReference type="GO" id="GO:0005315">
    <property type="term" value="F:phosphate transmembrane transporter activity"/>
    <property type="evidence" value="ECO:0007669"/>
    <property type="project" value="InterPro"/>
</dbReference>
<evidence type="ECO:0000313" key="8">
    <source>
        <dbReference type="Proteomes" id="UP000240542"/>
    </source>
</evidence>
<keyword evidence="2" id="KW-0813">Transport</keyword>
<feature type="transmembrane region" description="Helical" evidence="6">
    <location>
        <begin position="80"/>
        <end position="99"/>
    </location>
</feature>
<comment type="caution">
    <text evidence="7">The sequence shown here is derived from an EMBL/GenBank/DDBJ whole genome shotgun (WGS) entry which is preliminary data.</text>
</comment>
<keyword evidence="3 6" id="KW-0812">Transmembrane</keyword>
<dbReference type="AlphaFoldDB" id="A0A2P8DQU4"/>
<evidence type="ECO:0000256" key="4">
    <source>
        <dbReference type="ARBA" id="ARBA00022989"/>
    </source>
</evidence>
<proteinExistence type="predicted"/>
<dbReference type="GO" id="GO:0035435">
    <property type="term" value="P:phosphate ion transmembrane transport"/>
    <property type="evidence" value="ECO:0007669"/>
    <property type="project" value="TreeGrafter"/>
</dbReference>
<comment type="subcellular location">
    <subcellularLocation>
        <location evidence="1">Membrane</location>
        <topology evidence="1">Multi-pass membrane protein</topology>
    </subcellularLocation>
</comment>
<feature type="transmembrane region" description="Helical" evidence="6">
    <location>
        <begin position="254"/>
        <end position="273"/>
    </location>
</feature>
<evidence type="ECO:0000256" key="5">
    <source>
        <dbReference type="ARBA" id="ARBA00023136"/>
    </source>
</evidence>